<dbReference type="InterPro" id="IPR014917">
    <property type="entry name" value="DUF1800"/>
</dbReference>
<dbReference type="Proteomes" id="UP000269265">
    <property type="component" value="Unassembled WGS sequence"/>
</dbReference>
<dbReference type="EMBL" id="RSED01000001">
    <property type="protein sequence ID" value="RRS06234.1"/>
    <property type="molecule type" value="Genomic_DNA"/>
</dbReference>
<comment type="caution">
    <text evidence="2">The sequence shown here is derived from an EMBL/GenBank/DDBJ whole genome shotgun (WGS) entry which is preliminary data.</text>
</comment>
<evidence type="ECO:0000256" key="1">
    <source>
        <dbReference type="SAM" id="MobiDB-lite"/>
    </source>
</evidence>
<evidence type="ECO:0000313" key="2">
    <source>
        <dbReference type="EMBL" id="RRS06234.1"/>
    </source>
</evidence>
<protein>
    <submittedName>
        <fullName evidence="2">DUF1800 domain-containing protein</fullName>
    </submittedName>
</protein>
<dbReference type="Pfam" id="PF08811">
    <property type="entry name" value="DUF1800"/>
    <property type="match status" value="1"/>
</dbReference>
<reference evidence="2 3" key="1">
    <citation type="submission" date="2018-12" db="EMBL/GenBank/DDBJ databases">
        <title>The whole draft genome of Aquabacterium sp. SJQ9.</title>
        <authorList>
            <person name="Sun L."/>
            <person name="Gao X."/>
            <person name="Chen W."/>
            <person name="Huang K."/>
        </authorList>
    </citation>
    <scope>NUCLEOTIDE SEQUENCE [LARGE SCALE GENOMIC DNA]</scope>
    <source>
        <strain evidence="2 3">SJQ9</strain>
    </source>
</reference>
<keyword evidence="3" id="KW-1185">Reference proteome</keyword>
<dbReference type="AlphaFoldDB" id="A0A426VH72"/>
<accession>A0A426VH72</accession>
<dbReference type="PANTHER" id="PTHR43737">
    <property type="entry name" value="BLL7424 PROTEIN"/>
    <property type="match status" value="1"/>
</dbReference>
<evidence type="ECO:0000313" key="3">
    <source>
        <dbReference type="Proteomes" id="UP000269265"/>
    </source>
</evidence>
<feature type="region of interest" description="Disordered" evidence="1">
    <location>
        <begin position="35"/>
        <end position="62"/>
    </location>
</feature>
<proteinExistence type="predicted"/>
<dbReference type="PANTHER" id="PTHR43737:SF1">
    <property type="entry name" value="DUF1501 DOMAIN-CONTAINING PROTEIN"/>
    <property type="match status" value="1"/>
</dbReference>
<gene>
    <name evidence="2" type="ORF">EIP75_01200</name>
</gene>
<dbReference type="PROSITE" id="PS51257">
    <property type="entry name" value="PROKAR_LIPOPROTEIN"/>
    <property type="match status" value="1"/>
</dbReference>
<name>A0A426VH72_9BURK</name>
<organism evidence="2 3">
    <name type="scientific">Aquabacterium soli</name>
    <dbReference type="NCBI Taxonomy" id="2493092"/>
    <lineage>
        <taxon>Bacteria</taxon>
        <taxon>Pseudomonadati</taxon>
        <taxon>Pseudomonadota</taxon>
        <taxon>Betaproteobacteria</taxon>
        <taxon>Burkholderiales</taxon>
        <taxon>Aquabacterium</taxon>
    </lineage>
</organism>
<sequence>MVDDRGDTVGLEPSAHGAAWPLAALAGAALTACGGAGDDDPADPSAPPTVANSIESEPVPWPDENQAARFLNQAALGATVDGITRVTTLGYEGWLAEQMAAPPVHNLYSIAENVGWTDPAWMSTDVGLDNLLWFNLFQADDVLRQRVVLALSEIFVVSVRNMPIPYGHIAVLAFWDLLAQHCFGNFLDLLEAITLSPAMGTYLSLHGSAKADSTGRHPDENFAREVLQLFTIGLVKLDIYGEPVKDAQGNPVETYNNATVTQLARAFTGWDFDATSVSFLPSTTADYVNRPMTFFGDRYDTDPKWVLDSGNTITAAPGRPALRQALQFIFNHSNVGPFVAKQLIQRLVTSNPERNHVARVAQAFNDNGQGVRGDMKAVLRAVLLDPLARHVGLPDEQQARRGKLREPVLRLVHWGRLTNVVSNDGTWNAGNLSTSDKLAQGPMRAPSVFNFFRPGYAVSEGSGTMLAPEMQITDQSSVVGYVNYMLDVVQVGLGYSDAERIAPQYDLDGQDWDALAASPEQLVDRLNLLLTGRTLSQNTLSVVLQAVRAAQATPNVFGVGDVSQARNRVVVAFFLIMTSADYLVQR</sequence>